<feature type="coiled-coil region" evidence="1">
    <location>
        <begin position="242"/>
        <end position="276"/>
    </location>
</feature>
<dbReference type="EMBL" id="MW580851">
    <property type="protein sequence ID" value="QRM16660.1"/>
    <property type="molecule type" value="Genomic_DNA"/>
</dbReference>
<dbReference type="Proteomes" id="UP000011239">
    <property type="component" value="Segment"/>
</dbReference>
<evidence type="ECO:0000313" key="4">
    <source>
        <dbReference type="EMBL" id="QRM16660.1"/>
    </source>
</evidence>
<keyword evidence="1" id="KW-0175">Coiled coil</keyword>
<reference evidence="4" key="3">
    <citation type="journal article" date="2021" name="Microorganisms">
        <title>Genomes of Anguillid Herpesvirus 1 Strains Reveal Evolutionary Disparities and Low Genetic Diversity in the Genus Cyprinivirus.</title>
        <authorList>
            <person name="Donohoe O."/>
            <person name="Zhang H."/>
            <person name="Delrez N."/>
            <person name="Gao Y."/>
            <person name="Suarez N.M."/>
            <person name="Davison A.J."/>
            <person name="Vanderplasschen A."/>
        </authorList>
    </citation>
    <scope>NUCLEOTIDE SEQUENCE</scope>
    <source>
        <strain evidence="3">500138</strain>
        <strain evidence="4">DK-200249</strain>
    </source>
</reference>
<evidence type="ECO:0000256" key="1">
    <source>
        <dbReference type="SAM" id="Coils"/>
    </source>
</evidence>
<gene>
    <name evidence="4" type="primary">ORF106</name>
    <name evidence="2" type="ORF">AngHV1_ORF106</name>
</gene>
<proteinExistence type="predicted"/>
<dbReference type="EMBL" id="MW580849">
    <property type="protein sequence ID" value="QRM16401.1"/>
    <property type="molecule type" value="Genomic_DNA"/>
</dbReference>
<reference evidence="4" key="4">
    <citation type="submission" date="2021-02" db="EMBL/GenBank/DDBJ databases">
        <authorList>
            <person name="Vanderplasschen A.F.C."/>
            <person name="Davison A.J."/>
        </authorList>
    </citation>
    <scope>NUCLEOTIDE SEQUENCE</scope>
    <source>
        <strain evidence="3">500138</strain>
        <strain evidence="4">DK-200249</strain>
    </source>
</reference>
<dbReference type="RefSeq" id="YP_003358245.1">
    <property type="nucleotide sequence ID" value="NC_013668.3"/>
</dbReference>
<accession>D2E8F7</accession>
<dbReference type="KEGG" id="vg:8683538"/>
<protein>
    <submittedName>
        <fullName evidence="4">Protein ORF106</fullName>
    </submittedName>
</protein>
<dbReference type="EMBL" id="FJ940765">
    <property type="protein sequence ID" value="ADA57869.1"/>
    <property type="molecule type" value="Genomic_DNA"/>
</dbReference>
<dbReference type="GeneID" id="8683538"/>
<reference evidence="2" key="2">
    <citation type="submission" date="2012-05" db="EMBL/GenBank/DDBJ databases">
        <authorList>
            <person name="van Beurden S.J."/>
            <person name="Gatherer D."/>
            <person name="Tuzi K."/>
            <person name="Herzyk P."/>
            <person name="Galbraith J."/>
            <person name="Peeters B.P.H."/>
            <person name="Rottier P.J.M."/>
            <person name="Engelsma M.Y."/>
            <person name="Davison A.J."/>
        </authorList>
    </citation>
    <scope>NUCLEOTIDE SEQUENCE</scope>
    <source>
        <strain evidence="2">500138</strain>
    </source>
</reference>
<organism evidence="4">
    <name type="scientific">Anguillid herpesvirus 1</name>
    <dbReference type="NCBI Taxonomy" id="150286"/>
    <lineage>
        <taxon>Viruses</taxon>
        <taxon>Duplodnaviria</taxon>
        <taxon>Heunggongvirae</taxon>
        <taxon>Peploviricota</taxon>
        <taxon>Herviviricetes</taxon>
        <taxon>Herpesvirales</taxon>
        <taxon>Alloherpesviridae</taxon>
        <taxon>Cyvirus</taxon>
        <taxon>Cyvirus anguillidallo1</taxon>
    </lineage>
</organism>
<sequence length="1432" mass="163124">MSRKRMSPEIGFGSDNKRRRFPPWWYEEGALSPDGPHSSLERSEKRWIKPLYSSSFQILAHLMRNNVEPDQPAQLPQLDTLSDHAQAVMKQHNKLQEEVASSPTLLESREKTLEAGLEEWGITARAMDVATIWIGGSETGVQIPLRYALHRLQFVEMDLRTSLRLTGKLPEESVVFQTYHADDRKLLDYVLFNNHSTYTFEDEPQNRMLVEVHCPGHTYGQKFKMDQTAHMNALRHDWIREYEKWQAERDAESARLKALQDKLDEDIARFTAAEQAARADGGPAPTPEYDFHSVSEQILADSVALDRSELAHRRLSDHRFKPEHGKTYFSQLVYPRVIANRMSPSLDPLELFPDFLERKWPTERITGSSLNSAQRLCHVLLALQSCMCPNYQNVAKLLLRTAAHHWPANSTEWFQLQRVPIAKLFKGLLQQVRREADSVPQNWSQRNEFTYHLHRIGPSNYVSNRTVGPPAKWVHMDAHPQCAIPQKDARYVICVTGNPAMGPWRRWLKTDHVDVTSVWAVTNRLTGGLMVLVAGASTISQADEMDNVADMTFSIKHTLKKTTIKEPTDHTLRLYIERSGGPGEPNELVLHRELFFENPIEFDVYSYGSEKQFMEVVVFMGPCRWGTIPQSALDMNELYISARTFEVNGSLNLVRKRLNKQLPNLRAIETAGHSKSCDIVGHSKCGHLLQFQHRRVLGAYYGPEWLGPEDFKTPDMMPPEILCSRGKCYVVPEAEGAWRELFHSAVHRGYARMPCHKLCTVNRLLGLDPLTGLTEADEPSLKKMYDLDYDPLNKNGKICGTSKSGLFPVTEDDDDDGSLGPYITDLTETLVLHEIDKLVEKGRKFTALYEEYRAKEAVVRTQEWQAKKDAVVDALNNITDQTLTEIDVEATRAPCNCPMCDEWVQKTPVKLGSARHYRDQAVARLQNTRGILISKINKLHMYTVAVKACLKETRAVYKEGEGKNSFKGLQLKRFTTPTMTEMSSMTMALFDIECKLKTATTFISYPGTEWNQLDLHQMLPPTLYQIPALVTDYLECACDEVDPEDGVVSIPARFKPVRLLPCDPREEFMECVNDLVRDSTPDRTHPHHETCKYKPYVHAIVANVTKAAKCVPEKEPDVLPQDEEVEKERVKDAKYDEWEEVRTHTVDQPTHFKSEPLPEYTLPYSKGREWRGNGGNGGLPTSRGLVPLFDIARPNVSIKADEVRVGAQEPAAIRSLNHRIQLSGTFETKSYTRDGVHMLVYDHHAMIFTSKVISGPLPQAASQTPVSQPTMLDSIVFPTCHVWEAAPVAAGHFVAYDRVFIPLMNGKIGILDRQTLCRLPLEEMLVTVEGRFKPYKPYSKNAKAHKEKWFIYQVSPTLMTSRQYDILDLKTQNSHKSFILTPSSLIVTCTSKRHTAPLPKVWTVCISNTGDPRSQLMFHSDHFQHFYVDKDV</sequence>
<evidence type="ECO:0000313" key="3">
    <source>
        <dbReference type="EMBL" id="QRM16401.1"/>
    </source>
</evidence>
<reference evidence="2 5" key="1">
    <citation type="journal article" date="2010" name="J. Gen. Virol.">
        <title>Complete genome sequence and taxonomic position of anguillid herpesvirus 1.</title>
        <authorList>
            <person name="van Beurden S.J."/>
            <person name="Bossers A."/>
            <person name="Voorbergen-Laarman M.H."/>
            <person name="Haenen O.L."/>
            <person name="Peters S."/>
            <person name="Abma-Henkens M.H."/>
            <person name="Peeters B.P."/>
            <person name="Rottier P.J."/>
            <person name="Engelsma M.Y."/>
        </authorList>
    </citation>
    <scope>NUCLEOTIDE SEQUENCE [LARGE SCALE GENOMIC DNA]</scope>
    <source>
        <strain evidence="2">500138</strain>
        <strain evidence="5">Isolate Anguilla anguilla/Netherlands/500138/1998</strain>
    </source>
</reference>
<evidence type="ECO:0000313" key="5">
    <source>
        <dbReference type="Proteomes" id="UP000011239"/>
    </source>
</evidence>
<accession>A0A1J0REL3</accession>
<name>A0A1J0REL3_9VIRU</name>
<keyword evidence="5" id="KW-1185">Reference proteome</keyword>
<evidence type="ECO:0000313" key="2">
    <source>
        <dbReference type="EMBL" id="ADA57869.1"/>
    </source>
</evidence>